<dbReference type="InterPro" id="IPR012965">
    <property type="entry name" value="Msb1/Mug8_dom"/>
</dbReference>
<feature type="domain" description="Proliferating cell nuclear antigen PCNA N-terminal" evidence="10">
    <location>
        <begin position="1254"/>
        <end position="1376"/>
    </location>
</feature>
<dbReference type="SUPFAM" id="SSF55979">
    <property type="entry name" value="DNA clamp"/>
    <property type="match status" value="2"/>
</dbReference>
<comment type="similarity">
    <text evidence="2 8">Belongs to the PCNA family.</text>
</comment>
<feature type="compositionally biased region" description="Pro residues" evidence="9">
    <location>
        <begin position="997"/>
        <end position="1007"/>
    </location>
</feature>
<feature type="compositionally biased region" description="Polar residues" evidence="9">
    <location>
        <begin position="566"/>
        <end position="593"/>
    </location>
</feature>
<dbReference type="FunFam" id="3.10.150.10:FF:000008">
    <property type="entry name" value="Proliferating cell nuclear antigen"/>
    <property type="match status" value="1"/>
</dbReference>
<accession>A0A7C8UIM3</accession>
<dbReference type="Pfam" id="PF02747">
    <property type="entry name" value="PCNA_C"/>
    <property type="match status" value="1"/>
</dbReference>
<evidence type="ECO:0000256" key="9">
    <source>
        <dbReference type="SAM" id="MobiDB-lite"/>
    </source>
</evidence>
<evidence type="ECO:0000256" key="2">
    <source>
        <dbReference type="ARBA" id="ARBA00010462"/>
    </source>
</evidence>
<dbReference type="PROSITE" id="PS01251">
    <property type="entry name" value="PCNA_1"/>
    <property type="match status" value="1"/>
</dbReference>
<feature type="region of interest" description="Disordered" evidence="9">
    <location>
        <begin position="562"/>
        <end position="615"/>
    </location>
</feature>
<feature type="domain" description="Meiotically up-regulated protein Msb1/Mug8" evidence="12">
    <location>
        <begin position="44"/>
        <end position="519"/>
    </location>
</feature>
<dbReference type="FunFam" id="3.70.10.10:FF:000001">
    <property type="entry name" value="Proliferating cell nuclear antigen"/>
    <property type="match status" value="1"/>
</dbReference>
<feature type="compositionally biased region" description="Pro residues" evidence="9">
    <location>
        <begin position="693"/>
        <end position="704"/>
    </location>
</feature>
<comment type="caution">
    <text evidence="13">The sequence shown here is derived from an EMBL/GenBank/DDBJ whole genome shotgun (WGS) entry which is preliminary data.</text>
</comment>
<dbReference type="GO" id="GO:0006273">
    <property type="term" value="P:lagging strand elongation"/>
    <property type="evidence" value="ECO:0007669"/>
    <property type="project" value="UniProtKB-ARBA"/>
</dbReference>
<dbReference type="PRINTS" id="PR00339">
    <property type="entry name" value="PCNACYCLIN"/>
</dbReference>
<comment type="function">
    <text evidence="6">This protein is an auxiliary protein of DNA polymerase delta and is involved in the control of eukaryotic DNA replication by increasing the polymerase's processibility during elongation of the leading strand. Involved in DNA repair.</text>
</comment>
<evidence type="ECO:0000313" key="14">
    <source>
        <dbReference type="Proteomes" id="UP000472727"/>
    </source>
</evidence>
<reference evidence="13 14" key="1">
    <citation type="submission" date="2019-06" db="EMBL/GenBank/DDBJ databases">
        <authorList>
            <person name="Palmer J.M."/>
        </authorList>
    </citation>
    <scope>NUCLEOTIDE SEQUENCE [LARGE SCALE GENOMIC DNA]</scope>
    <source>
        <strain evidence="13 14">TWF106</strain>
    </source>
</reference>
<evidence type="ECO:0000256" key="8">
    <source>
        <dbReference type="RuleBase" id="RU003671"/>
    </source>
</evidence>
<evidence type="ECO:0000256" key="7">
    <source>
        <dbReference type="RuleBase" id="RU000641"/>
    </source>
</evidence>
<feature type="region of interest" description="Disordered" evidence="9">
    <location>
        <begin position="666"/>
        <end position="1010"/>
    </location>
</feature>
<sequence>MSFLKALRGKGSPGKAKKSKGSDNQPTQAVAAPVYQDPWEKTLVTPDEIFELVKACTTEIKSRGLTAPFFILPFRPTNEPSSARPFIRKYFSTEMDFNGPMRGDRLARELRLTDITVLCSIMKWCWARLPGGVVSWGVYDTFREGEADSEMSRNAFPSFMPMIVDSEARSSIIFDFFDLLSAIAANGKHNGLTGLKISRMAGWWAFEHSDNGFGFEGGYDSYSKAALATCHLFFSYLRSLAPSGSGGVSVLPLSLQQLLYDIEYPPNKSSFLNEPTSHIIMTVDTVSPTPFALLRRARNFDFTEESRALQEFSDYEDPVQALTEESKRILKCISAANQSAKPGAGAGLGDQSWSRFQDLGFSALEESESSGDDDSIFGASGQTFRKRKQNDGLVQKQKTVDLARPTTPSWADFMASGFAEAASETRAPAPILLSPDKLLPAIETSRARSVQSNRRPDESHLEPGELASITTIAIDDAFWLVWMTSLAPEETSARKAVFGRCAMFDTVIRGIKWVIVEEKVKGALKNTNNDEVFLATKKDKKRTMRNRLIRRRSVDRKEIVPEKANGLSTTSLSQRPLNLTPEQQQSIRQTAATLRQRGHELPVARPRPNPPDRPAEKVLTTASVMTLQPTIMREASPAMTWAKNYDKEAIRDAYLGGATSLAAVSQKSLPPAPAENGESHTQSPVRSPAQAPVSPPHSPLPPTVTKPKLAPLKTESTKPTPVIAPVSRESLEIVSDKPQPPVPQPEPEHHEEPAPLTKVISRTNASERAMSPELSDGEASKKVSKLRKLFGNTKPANRRASVQVTPKNLAVPEKSDRRPSLRGQPNIPPVSNGNNTTTAEPTAFESFQTAREAPVSPKPIATRETTPAASIVEETAAKNEFSRFDQGPLDAPAFVPEDSPEPSPVRPNHSQSRFAASREHVPDVPAADNRYDVSPPSEADEPVKAREAAPEPKEEVKVTPPSSSQTSPVLEPVQDRWAQIKANAAARAKANQAMGSPPKPTQSPPPVDAEESIESRVARIKARVAQRLFEARVSGTDADFMFPSDVCKRFDNRKMIPKVLTAKEKEREMQAKYERQLAGIPEPPPTVEYVPNEDYYNPPQYTKWEYLKMVMTPRPKIPATLTTTYQFHDPYAENTNLFDYRDMYPDRSEETLRRWFPRYYQSDDEERPAEGTQSCVGKTRSANSKIWSLFTTPPRSSSFTTQPLHTTSRYLVFPTSPHPHLESRRKYRKHSITPFVVLSVTSRPSSYDTHIAKMLEARLEQAQILKKVVEAIKDLVQDCNFDCNDAGIQLQAMDNSHVALVSMKLGSEGFSPYRCDRNIALGINLNSLMKVLRAAANEDLLTLKAEDQPDSLNLLFESSSQDRLSEYDIKLMDIDQEHLGIPDTEYAATITLPSAEFQRICRDLSALSESVSIEANKDGVKFACSGDIGNGSVTLRPHTNVEDEDKSTKIELTEPVNLTFSLKYLVNFCKASSLSATVRLCLSNEVPLLVEYQMGAGYLRFYLAPKIGDEE</sequence>
<feature type="compositionally biased region" description="Polar residues" evidence="9">
    <location>
        <begin position="829"/>
        <end position="849"/>
    </location>
</feature>
<feature type="region of interest" description="Disordered" evidence="9">
    <location>
        <begin position="1"/>
        <end position="29"/>
    </location>
</feature>
<evidence type="ECO:0000256" key="5">
    <source>
        <dbReference type="ARBA" id="ARBA00023242"/>
    </source>
</evidence>
<dbReference type="GO" id="GO:0043626">
    <property type="term" value="C:PCNA complex"/>
    <property type="evidence" value="ECO:0007669"/>
    <property type="project" value="UniProtKB-ARBA"/>
</dbReference>
<dbReference type="InterPro" id="IPR000730">
    <property type="entry name" value="Pr_cel_nuc_antig"/>
</dbReference>
<dbReference type="InterPro" id="IPR022649">
    <property type="entry name" value="Pr_cel_nuc_antig_C"/>
</dbReference>
<gene>
    <name evidence="13" type="ORF">TWF106_010972</name>
</gene>
<dbReference type="InterPro" id="IPR037508">
    <property type="entry name" value="Msb1/Mug8"/>
</dbReference>
<evidence type="ECO:0000256" key="3">
    <source>
        <dbReference type="ARBA" id="ARBA00022705"/>
    </source>
</evidence>
<dbReference type="PANTHER" id="PTHR28093">
    <property type="entry name" value="MORPHOGENESIS-RELATED PROTEIN MSB1"/>
    <property type="match status" value="1"/>
</dbReference>
<evidence type="ECO:0000313" key="13">
    <source>
        <dbReference type="EMBL" id="KAF3209395.1"/>
    </source>
</evidence>
<dbReference type="CDD" id="cd00577">
    <property type="entry name" value="PCNA"/>
    <property type="match status" value="1"/>
</dbReference>
<dbReference type="GO" id="GO:0003677">
    <property type="term" value="F:DNA binding"/>
    <property type="evidence" value="ECO:0007669"/>
    <property type="project" value="UniProtKB-KW"/>
</dbReference>
<dbReference type="Gene3D" id="3.10.150.10">
    <property type="entry name" value="DNA Polymerase III, subunit A, domain 2"/>
    <property type="match status" value="2"/>
</dbReference>
<feature type="domain" description="Proliferating cell nuclear antigen PCNA C-terminal" evidence="11">
    <location>
        <begin position="1380"/>
        <end position="1506"/>
    </location>
</feature>
<feature type="compositionally biased region" description="Basic and acidic residues" evidence="9">
    <location>
        <begin position="941"/>
        <end position="957"/>
    </location>
</feature>
<dbReference type="PROSITE" id="PS00293">
    <property type="entry name" value="PCNA_2"/>
    <property type="match status" value="1"/>
</dbReference>
<proteinExistence type="inferred from homology"/>
<evidence type="ECO:0000259" key="11">
    <source>
        <dbReference type="Pfam" id="PF02747"/>
    </source>
</evidence>
<keyword evidence="4 8" id="KW-0238">DNA-binding</keyword>
<feature type="compositionally biased region" description="Low complexity" evidence="9">
    <location>
        <begin position="958"/>
        <end position="968"/>
    </location>
</feature>
<organism evidence="13 14">
    <name type="scientific">Orbilia oligospora</name>
    <name type="common">Nematode-trapping fungus</name>
    <name type="synonym">Arthrobotrys oligospora</name>
    <dbReference type="NCBI Taxonomy" id="2813651"/>
    <lineage>
        <taxon>Eukaryota</taxon>
        <taxon>Fungi</taxon>
        <taxon>Dikarya</taxon>
        <taxon>Ascomycota</taxon>
        <taxon>Pezizomycotina</taxon>
        <taxon>Orbiliomycetes</taxon>
        <taxon>Orbiliales</taxon>
        <taxon>Orbiliaceae</taxon>
        <taxon>Orbilia</taxon>
    </lineage>
</organism>
<dbReference type="Pfam" id="PF08101">
    <property type="entry name" value="Msb1-Mug8_dom"/>
    <property type="match status" value="1"/>
</dbReference>
<protein>
    <recommendedName>
        <fullName evidence="7">DNA sliding clamp PCNA</fullName>
    </recommendedName>
</protein>
<dbReference type="FunFam" id="3.10.150.10:FF:000006">
    <property type="entry name" value="Proliferating cell nuclear antigen"/>
    <property type="match status" value="1"/>
</dbReference>
<keyword evidence="3 8" id="KW-0235">DNA replication</keyword>
<comment type="subcellular location">
    <subcellularLocation>
        <location evidence="1 7">Nucleus</location>
    </subcellularLocation>
</comment>
<dbReference type="Proteomes" id="UP000472727">
    <property type="component" value="Unassembled WGS sequence"/>
</dbReference>
<dbReference type="EMBL" id="WIWS01000086">
    <property type="protein sequence ID" value="KAF3209395.1"/>
    <property type="molecule type" value="Genomic_DNA"/>
</dbReference>
<evidence type="ECO:0000256" key="6">
    <source>
        <dbReference type="ARBA" id="ARBA00054163"/>
    </source>
</evidence>
<evidence type="ECO:0000259" key="10">
    <source>
        <dbReference type="Pfam" id="PF00705"/>
    </source>
</evidence>
<dbReference type="HAMAP" id="MF_00317">
    <property type="entry name" value="DNApol_clamp_arch"/>
    <property type="match status" value="1"/>
</dbReference>
<comment type="function">
    <text evidence="7">This protein is an auxiliary protein of DNA polymerase delta and is involved in the control of eukaryotic DNA replication by increasing the polymerase's processivity during elongation of the leading strand.</text>
</comment>
<feature type="compositionally biased region" description="Low complexity" evidence="9">
    <location>
        <begin position="979"/>
        <end position="993"/>
    </location>
</feature>
<evidence type="ECO:0000256" key="4">
    <source>
        <dbReference type="ARBA" id="ARBA00023125"/>
    </source>
</evidence>
<name>A0A7C8UIM3_ORBOL</name>
<dbReference type="InterPro" id="IPR022648">
    <property type="entry name" value="Pr_cel_nuc_antig_N"/>
</dbReference>
<dbReference type="NCBIfam" id="TIGR00590">
    <property type="entry name" value="pcna"/>
    <property type="match status" value="1"/>
</dbReference>
<dbReference type="CDD" id="cd04401">
    <property type="entry name" value="RhoGAP_fMSB1"/>
    <property type="match status" value="1"/>
</dbReference>
<dbReference type="GO" id="GO:0070987">
    <property type="term" value="P:error-free translesion synthesis"/>
    <property type="evidence" value="ECO:0007669"/>
    <property type="project" value="UniProtKB-ARBA"/>
</dbReference>
<keyword evidence="5 7" id="KW-0539">Nucleus</keyword>
<dbReference type="Pfam" id="PF00705">
    <property type="entry name" value="PCNA_N"/>
    <property type="match status" value="1"/>
</dbReference>
<dbReference type="InterPro" id="IPR046938">
    <property type="entry name" value="DNA_clamp_sf"/>
</dbReference>
<dbReference type="GO" id="GO:0006275">
    <property type="term" value="P:regulation of DNA replication"/>
    <property type="evidence" value="ECO:0007669"/>
    <property type="project" value="InterPro"/>
</dbReference>
<dbReference type="GO" id="GO:0030337">
    <property type="term" value="F:DNA polymerase processivity factor activity"/>
    <property type="evidence" value="ECO:0007669"/>
    <property type="project" value="InterPro"/>
</dbReference>
<evidence type="ECO:0000256" key="1">
    <source>
        <dbReference type="ARBA" id="ARBA00004123"/>
    </source>
</evidence>
<dbReference type="PANTHER" id="PTHR28093:SF1">
    <property type="entry name" value="MORPHOGENESIS-RELATED PROTEIN MSB1"/>
    <property type="match status" value="1"/>
</dbReference>
<evidence type="ECO:0000259" key="12">
    <source>
        <dbReference type="Pfam" id="PF08101"/>
    </source>
</evidence>
<dbReference type="InterPro" id="IPR022659">
    <property type="entry name" value="Pr_cel_nuc_antig_CS"/>
</dbReference>